<feature type="domain" description="ATP-grasp" evidence="3">
    <location>
        <begin position="380"/>
        <end position="451"/>
    </location>
</feature>
<name>A0ABQ6GJR3_9BACL</name>
<dbReference type="RefSeq" id="WP_284240386.1">
    <property type="nucleotide sequence ID" value="NZ_BSSQ01000015.1"/>
</dbReference>
<dbReference type="InterPro" id="IPR011761">
    <property type="entry name" value="ATP-grasp"/>
</dbReference>
<reference evidence="4 5" key="1">
    <citation type="submission" date="2023-03" db="EMBL/GenBank/DDBJ databases">
        <title>Draft genome sequence of the bacteria which degrade cell wall of Tricholomamatutake.</title>
        <authorList>
            <person name="Konishi Y."/>
            <person name="Fukuta Y."/>
            <person name="Shirasaka N."/>
        </authorList>
    </citation>
    <scope>NUCLEOTIDE SEQUENCE [LARGE SCALE GENOMIC DNA]</scope>
    <source>
        <strain evidence="5">mu1</strain>
    </source>
</reference>
<keyword evidence="5" id="KW-1185">Reference proteome</keyword>
<proteinExistence type="predicted"/>
<dbReference type="Pfam" id="PF14398">
    <property type="entry name" value="ATPgrasp_YheCD"/>
    <property type="match status" value="1"/>
</dbReference>
<organism evidence="4 5">
    <name type="scientific">Paenibacillus glycanilyticus</name>
    <dbReference type="NCBI Taxonomy" id="126569"/>
    <lineage>
        <taxon>Bacteria</taxon>
        <taxon>Bacillati</taxon>
        <taxon>Bacillota</taxon>
        <taxon>Bacilli</taxon>
        <taxon>Bacillales</taxon>
        <taxon>Paenibacillaceae</taxon>
        <taxon>Paenibacillus</taxon>
    </lineage>
</organism>
<feature type="compositionally biased region" description="Polar residues" evidence="2">
    <location>
        <begin position="424"/>
        <end position="436"/>
    </location>
</feature>
<gene>
    <name evidence="4" type="ORF">MU1_39480</name>
</gene>
<comment type="caution">
    <text evidence="4">The sequence shown here is derived from an EMBL/GenBank/DDBJ whole genome shotgun (WGS) entry which is preliminary data.</text>
</comment>
<dbReference type="EMBL" id="BSSQ01000015">
    <property type="protein sequence ID" value="GLX69603.1"/>
    <property type="molecule type" value="Genomic_DNA"/>
</dbReference>
<dbReference type="InterPro" id="IPR026838">
    <property type="entry name" value="YheC/D"/>
</dbReference>
<keyword evidence="1" id="KW-0067">ATP-binding</keyword>
<accession>A0ABQ6GJR3</accession>
<dbReference type="PROSITE" id="PS50975">
    <property type="entry name" value="ATP_GRASP"/>
    <property type="match status" value="1"/>
</dbReference>
<protein>
    <recommendedName>
        <fullName evidence="3">ATP-grasp domain-containing protein</fullName>
    </recommendedName>
</protein>
<keyword evidence="1" id="KW-0547">Nucleotide-binding</keyword>
<evidence type="ECO:0000313" key="5">
    <source>
        <dbReference type="Proteomes" id="UP001157114"/>
    </source>
</evidence>
<dbReference type="Gene3D" id="3.30.470.20">
    <property type="entry name" value="ATP-grasp fold, B domain"/>
    <property type="match status" value="1"/>
</dbReference>
<feature type="region of interest" description="Disordered" evidence="2">
    <location>
        <begin position="424"/>
        <end position="444"/>
    </location>
</feature>
<dbReference type="Proteomes" id="UP001157114">
    <property type="component" value="Unassembled WGS sequence"/>
</dbReference>
<evidence type="ECO:0000259" key="3">
    <source>
        <dbReference type="PROSITE" id="PS50975"/>
    </source>
</evidence>
<dbReference type="SUPFAM" id="SSF56059">
    <property type="entry name" value="Glutathione synthetase ATP-binding domain-like"/>
    <property type="match status" value="1"/>
</dbReference>
<evidence type="ECO:0000256" key="1">
    <source>
        <dbReference type="PROSITE-ProRule" id="PRU00409"/>
    </source>
</evidence>
<sequence length="460" mass="51162">MHKSKVAVQLISSGMLPEDTIMLGEAYLKQWHISNSVSIVLRFGTFRKTVKIIPVPKYDGMRINQSLARQMGILSSTTLRVNYDSASTTLRLGPLIGVLISRDYPSTPDKPFGTITMFCKELADGCATQGAHVYFFTPNHIAGSNDKHIDGWTFSNGWKKAKLPLPDIVNNRLTSRKLESKPSVQQFFKEMKSSHHASVFNEKFLEKIEVFDALKKDPGVSRYLPESHTLRNYTTLKSMCSRYSNVFLKPSKGSLGKGIIRVTRQEGDSYQAHFTTGTGTRKQVYPNLVKLFSNISTKMKTIKYQAQQGLTLIEIQKRPVDFRAVVQKNALGKWALTSVVARTASSQHFVSNLARGGTLSTVSEAVSRSNIFAGKEGAAKRLRTAALTIAEGIDKHIPAHFGELGIDLALDTSGRVWLLEVNSKPSKSDNTPLNQDNDSDNKIRPSVRNVIQYSRFLSGF</sequence>
<evidence type="ECO:0000313" key="4">
    <source>
        <dbReference type="EMBL" id="GLX69603.1"/>
    </source>
</evidence>
<evidence type="ECO:0000256" key="2">
    <source>
        <dbReference type="SAM" id="MobiDB-lite"/>
    </source>
</evidence>